<gene>
    <name evidence="1" type="ORF">CGOC_LOCUS6819</name>
</gene>
<dbReference type="AlphaFoldDB" id="A0A3P6SLH1"/>
<protein>
    <submittedName>
        <fullName evidence="1">Uncharacterized protein</fullName>
    </submittedName>
</protein>
<keyword evidence="2" id="KW-1185">Reference proteome</keyword>
<name>A0A3P6SLH1_CYLGO</name>
<reference evidence="1 2" key="1">
    <citation type="submission" date="2018-11" db="EMBL/GenBank/DDBJ databases">
        <authorList>
            <consortium name="Pathogen Informatics"/>
        </authorList>
    </citation>
    <scope>NUCLEOTIDE SEQUENCE [LARGE SCALE GENOMIC DNA]</scope>
</reference>
<accession>A0A3P6SLH1</accession>
<dbReference type="EMBL" id="UYRV01022770">
    <property type="protein sequence ID" value="VDK72259.1"/>
    <property type="molecule type" value="Genomic_DNA"/>
</dbReference>
<proteinExistence type="predicted"/>
<evidence type="ECO:0000313" key="1">
    <source>
        <dbReference type="EMBL" id="VDK72259.1"/>
    </source>
</evidence>
<dbReference type="Proteomes" id="UP000271889">
    <property type="component" value="Unassembled WGS sequence"/>
</dbReference>
<organism evidence="1 2">
    <name type="scientific">Cylicostephanus goldi</name>
    <name type="common">Nematode worm</name>
    <dbReference type="NCBI Taxonomy" id="71465"/>
    <lineage>
        <taxon>Eukaryota</taxon>
        <taxon>Metazoa</taxon>
        <taxon>Ecdysozoa</taxon>
        <taxon>Nematoda</taxon>
        <taxon>Chromadorea</taxon>
        <taxon>Rhabditida</taxon>
        <taxon>Rhabditina</taxon>
        <taxon>Rhabditomorpha</taxon>
        <taxon>Strongyloidea</taxon>
        <taxon>Strongylidae</taxon>
        <taxon>Cylicostephanus</taxon>
    </lineage>
</organism>
<evidence type="ECO:0000313" key="2">
    <source>
        <dbReference type="Proteomes" id="UP000271889"/>
    </source>
</evidence>
<sequence>MKVLREEEVLIAKKSLALDIYMDVLKKQQQFYTSVLTRFRGSTEETKRSNRDPQQQQIFQSWNLAPYSAVPMPPDLKSAPAFL</sequence>